<keyword evidence="1" id="KW-1133">Transmembrane helix</keyword>
<dbReference type="InterPro" id="IPR036249">
    <property type="entry name" value="Thioredoxin-like_sf"/>
</dbReference>
<keyword evidence="1" id="KW-0472">Membrane</keyword>
<dbReference type="AlphaFoldDB" id="A0A1G8SAU2"/>
<evidence type="ECO:0000259" key="2">
    <source>
        <dbReference type="Pfam" id="PF13462"/>
    </source>
</evidence>
<evidence type="ECO:0000313" key="4">
    <source>
        <dbReference type="Proteomes" id="UP000198683"/>
    </source>
</evidence>
<sequence length="238" mass="25566">MKTSAREKLRQERIQQARREKRRRTLRIVVGLVAVAVVAVGVFAQVNRSTATSFSGPLATVTPQQDGTVVMAEPGVSAPVLDVYVDFQCPLCKEFERVNGGLIKQIAAEGKAKVVYHPIAFVNPEGSVRAAAAAQCVPGSSWMAFHDAVFAAQPDERTAFTVDDLMKIASDVGITDPAVTSCIESQRYAAQVRQTTASVFASPEVQGTPTLLLDGRKLTDDEVFTSTGLRAALEEASR</sequence>
<dbReference type="GO" id="GO:0016853">
    <property type="term" value="F:isomerase activity"/>
    <property type="evidence" value="ECO:0007669"/>
    <property type="project" value="UniProtKB-KW"/>
</dbReference>
<evidence type="ECO:0000256" key="1">
    <source>
        <dbReference type="SAM" id="Phobius"/>
    </source>
</evidence>
<dbReference type="OrthoDB" id="4135024at2"/>
<evidence type="ECO:0000313" key="3">
    <source>
        <dbReference type="EMBL" id="SDJ25770.1"/>
    </source>
</evidence>
<protein>
    <submittedName>
        <fullName evidence="3">Protein-disulfide isomerase</fullName>
    </submittedName>
</protein>
<dbReference type="Pfam" id="PF13462">
    <property type="entry name" value="Thioredoxin_4"/>
    <property type="match status" value="1"/>
</dbReference>
<feature type="domain" description="Thioredoxin-like fold" evidence="2">
    <location>
        <begin position="78"/>
        <end position="221"/>
    </location>
</feature>
<keyword evidence="4" id="KW-1185">Reference proteome</keyword>
<dbReference type="STRING" id="683260.SAMN05421874_101221"/>
<name>A0A1G8SAU2_9ACTN</name>
<organism evidence="3 4">
    <name type="scientific">Nonomuraea maritima</name>
    <dbReference type="NCBI Taxonomy" id="683260"/>
    <lineage>
        <taxon>Bacteria</taxon>
        <taxon>Bacillati</taxon>
        <taxon>Actinomycetota</taxon>
        <taxon>Actinomycetes</taxon>
        <taxon>Streptosporangiales</taxon>
        <taxon>Streptosporangiaceae</taxon>
        <taxon>Nonomuraea</taxon>
    </lineage>
</organism>
<dbReference type="Proteomes" id="UP000198683">
    <property type="component" value="Unassembled WGS sequence"/>
</dbReference>
<accession>A0A1G8SAU2</accession>
<dbReference type="EMBL" id="FNFB01000001">
    <property type="protein sequence ID" value="SDJ25770.1"/>
    <property type="molecule type" value="Genomic_DNA"/>
</dbReference>
<dbReference type="RefSeq" id="WP_090758597.1">
    <property type="nucleotide sequence ID" value="NZ_FNFB01000001.1"/>
</dbReference>
<gene>
    <name evidence="3" type="ORF">SAMN05421874_101221</name>
</gene>
<reference evidence="3 4" key="1">
    <citation type="submission" date="2016-10" db="EMBL/GenBank/DDBJ databases">
        <authorList>
            <person name="de Groot N.N."/>
        </authorList>
    </citation>
    <scope>NUCLEOTIDE SEQUENCE [LARGE SCALE GENOMIC DNA]</scope>
    <source>
        <strain evidence="3 4">CGMCC 4.5681</strain>
    </source>
</reference>
<dbReference type="InterPro" id="IPR012336">
    <property type="entry name" value="Thioredoxin-like_fold"/>
</dbReference>
<proteinExistence type="predicted"/>
<keyword evidence="1" id="KW-0812">Transmembrane</keyword>
<dbReference type="SUPFAM" id="SSF52833">
    <property type="entry name" value="Thioredoxin-like"/>
    <property type="match status" value="1"/>
</dbReference>
<dbReference type="Gene3D" id="3.40.30.10">
    <property type="entry name" value="Glutaredoxin"/>
    <property type="match status" value="1"/>
</dbReference>
<keyword evidence="3" id="KW-0413">Isomerase</keyword>
<feature type="transmembrane region" description="Helical" evidence="1">
    <location>
        <begin position="25"/>
        <end position="44"/>
    </location>
</feature>